<accession>A0ABT5UD82</accession>
<feature type="chain" id="PRO_5045686910" evidence="1">
    <location>
        <begin position="27"/>
        <end position="126"/>
    </location>
</feature>
<feature type="signal peptide" evidence="1">
    <location>
        <begin position="1"/>
        <end position="26"/>
    </location>
</feature>
<dbReference type="EMBL" id="JAPMOU010000032">
    <property type="protein sequence ID" value="MDE1464282.1"/>
    <property type="molecule type" value="Genomic_DNA"/>
</dbReference>
<gene>
    <name evidence="2" type="ORF">ORQ98_20180</name>
</gene>
<keyword evidence="1" id="KW-0732">Signal</keyword>
<protein>
    <submittedName>
        <fullName evidence="2">Uncharacterized protein</fullName>
    </submittedName>
</protein>
<reference evidence="2 3" key="1">
    <citation type="submission" date="2022-11" db="EMBL/GenBank/DDBJ databases">
        <title>Spartinivicinus poritis sp. nov., isolated from scleractinian coral Porites lutea.</title>
        <authorList>
            <person name="Zhang G."/>
            <person name="Cai L."/>
            <person name="Wei Q."/>
        </authorList>
    </citation>
    <scope>NUCLEOTIDE SEQUENCE [LARGE SCALE GENOMIC DNA]</scope>
    <source>
        <strain evidence="2 3">A2-2</strain>
    </source>
</reference>
<evidence type="ECO:0000313" key="3">
    <source>
        <dbReference type="Proteomes" id="UP001528823"/>
    </source>
</evidence>
<proteinExistence type="predicted"/>
<dbReference type="Proteomes" id="UP001528823">
    <property type="component" value="Unassembled WGS sequence"/>
</dbReference>
<dbReference type="RefSeq" id="WP_274690610.1">
    <property type="nucleotide sequence ID" value="NZ_JAPMOU010000032.1"/>
</dbReference>
<organism evidence="2 3">
    <name type="scientific">Spartinivicinus poritis</name>
    <dbReference type="NCBI Taxonomy" id="2994640"/>
    <lineage>
        <taxon>Bacteria</taxon>
        <taxon>Pseudomonadati</taxon>
        <taxon>Pseudomonadota</taxon>
        <taxon>Gammaproteobacteria</taxon>
        <taxon>Oceanospirillales</taxon>
        <taxon>Zooshikellaceae</taxon>
        <taxon>Spartinivicinus</taxon>
    </lineage>
</organism>
<name>A0ABT5UD82_9GAMM</name>
<evidence type="ECO:0000256" key="1">
    <source>
        <dbReference type="SAM" id="SignalP"/>
    </source>
</evidence>
<keyword evidence="3" id="KW-1185">Reference proteome</keyword>
<sequence length="126" mass="13674">MMKPSTLLKGTAALISFIALSLPVQAGAKYTEKMGLNSSWIWGSLSDTRSSNHDKQLIKITDESTHVEVYAINSSGQKANCVTRDPAMMAALRNAKTDSYIKVRQNSRSECIGARVVNSSGIAPKR</sequence>
<evidence type="ECO:0000313" key="2">
    <source>
        <dbReference type="EMBL" id="MDE1464282.1"/>
    </source>
</evidence>
<comment type="caution">
    <text evidence="2">The sequence shown here is derived from an EMBL/GenBank/DDBJ whole genome shotgun (WGS) entry which is preliminary data.</text>
</comment>